<name>A0ABT8KHG0_9MICO</name>
<evidence type="ECO:0000313" key="1">
    <source>
        <dbReference type="EMBL" id="MDN4616423.1"/>
    </source>
</evidence>
<dbReference type="Proteomes" id="UP001174208">
    <property type="component" value="Unassembled WGS sequence"/>
</dbReference>
<dbReference type="RefSeq" id="WP_301209602.1">
    <property type="nucleotide sequence ID" value="NZ_JAROCF010000002.1"/>
</dbReference>
<gene>
    <name evidence="1" type="ORF">P5G50_18400</name>
</gene>
<sequence>MAVKFETKTLKLKTTRGSGRDKKKGERQLAELIADGWEIVSEHRKGALEWGNKDTYILRRAKA</sequence>
<comment type="caution">
    <text evidence="1">The sequence shown here is derived from an EMBL/GenBank/DDBJ whole genome shotgun (WGS) entry which is preliminary data.</text>
</comment>
<organism evidence="1 2">
    <name type="scientific">Leifsonia williamsii</name>
    <dbReference type="NCBI Taxonomy" id="3035919"/>
    <lineage>
        <taxon>Bacteria</taxon>
        <taxon>Bacillati</taxon>
        <taxon>Actinomycetota</taxon>
        <taxon>Actinomycetes</taxon>
        <taxon>Micrococcales</taxon>
        <taxon>Microbacteriaceae</taxon>
        <taxon>Leifsonia</taxon>
    </lineage>
</organism>
<evidence type="ECO:0000313" key="2">
    <source>
        <dbReference type="Proteomes" id="UP001174208"/>
    </source>
</evidence>
<keyword evidence="2" id="KW-1185">Reference proteome</keyword>
<reference evidence="1" key="1">
    <citation type="submission" date="2023-06" db="EMBL/GenBank/DDBJ databases">
        <title>MT1 and MT2 Draft Genomes of Novel Species.</title>
        <authorList>
            <person name="Venkateswaran K."/>
        </authorList>
    </citation>
    <scope>NUCLEOTIDE SEQUENCE</scope>
    <source>
        <strain evidence="1">F6_8S_P_1B</strain>
    </source>
</reference>
<accession>A0ABT8KHG0</accession>
<evidence type="ECO:0008006" key="3">
    <source>
        <dbReference type="Google" id="ProtNLM"/>
    </source>
</evidence>
<dbReference type="EMBL" id="JAROCF010000002">
    <property type="protein sequence ID" value="MDN4616423.1"/>
    <property type="molecule type" value="Genomic_DNA"/>
</dbReference>
<protein>
    <recommendedName>
        <fullName evidence="3">DUF4177 domain-containing protein</fullName>
    </recommendedName>
</protein>
<proteinExistence type="predicted"/>